<name>A0A392VIK1_9FABA</name>
<comment type="caution">
    <text evidence="1">The sequence shown here is derived from an EMBL/GenBank/DDBJ whole genome shotgun (WGS) entry which is preliminary data.</text>
</comment>
<dbReference type="EMBL" id="LXQA011159556">
    <property type="protein sequence ID" value="MCI87179.1"/>
    <property type="molecule type" value="Genomic_DNA"/>
</dbReference>
<organism evidence="1 2">
    <name type="scientific">Trifolium medium</name>
    <dbReference type="NCBI Taxonomy" id="97028"/>
    <lineage>
        <taxon>Eukaryota</taxon>
        <taxon>Viridiplantae</taxon>
        <taxon>Streptophyta</taxon>
        <taxon>Embryophyta</taxon>
        <taxon>Tracheophyta</taxon>
        <taxon>Spermatophyta</taxon>
        <taxon>Magnoliopsida</taxon>
        <taxon>eudicotyledons</taxon>
        <taxon>Gunneridae</taxon>
        <taxon>Pentapetalae</taxon>
        <taxon>rosids</taxon>
        <taxon>fabids</taxon>
        <taxon>Fabales</taxon>
        <taxon>Fabaceae</taxon>
        <taxon>Papilionoideae</taxon>
        <taxon>50 kb inversion clade</taxon>
        <taxon>NPAAA clade</taxon>
        <taxon>Hologalegina</taxon>
        <taxon>IRL clade</taxon>
        <taxon>Trifolieae</taxon>
        <taxon>Trifolium</taxon>
    </lineage>
</organism>
<protein>
    <submittedName>
        <fullName evidence="1">Uncharacterized protein</fullName>
    </submittedName>
</protein>
<reference evidence="1 2" key="1">
    <citation type="journal article" date="2018" name="Front. Plant Sci.">
        <title>Red Clover (Trifolium pratense) and Zigzag Clover (T. medium) - A Picture of Genomic Similarities and Differences.</title>
        <authorList>
            <person name="Dluhosova J."/>
            <person name="Istvanek J."/>
            <person name="Nedelnik J."/>
            <person name="Repkova J."/>
        </authorList>
    </citation>
    <scope>NUCLEOTIDE SEQUENCE [LARGE SCALE GENOMIC DNA]</scope>
    <source>
        <strain evidence="2">cv. 10/8</strain>
        <tissue evidence="1">Leaf</tissue>
    </source>
</reference>
<feature type="non-terminal residue" evidence="1">
    <location>
        <position position="39"/>
    </location>
</feature>
<sequence length="39" mass="4666">MPTSRQPLPRPRRAVEIRHVSMAFLYVGRGYPRAIPYYY</sequence>
<keyword evidence="2" id="KW-1185">Reference proteome</keyword>
<evidence type="ECO:0000313" key="2">
    <source>
        <dbReference type="Proteomes" id="UP000265520"/>
    </source>
</evidence>
<evidence type="ECO:0000313" key="1">
    <source>
        <dbReference type="EMBL" id="MCI87179.1"/>
    </source>
</evidence>
<proteinExistence type="predicted"/>
<dbReference type="AlphaFoldDB" id="A0A392VIK1"/>
<accession>A0A392VIK1</accession>
<dbReference type="Proteomes" id="UP000265520">
    <property type="component" value="Unassembled WGS sequence"/>
</dbReference>